<dbReference type="Gene3D" id="3.40.50.720">
    <property type="entry name" value="NAD(P)-binding Rossmann-like Domain"/>
    <property type="match status" value="2"/>
</dbReference>
<evidence type="ECO:0000256" key="2">
    <source>
        <dbReference type="ARBA" id="ARBA00022857"/>
    </source>
</evidence>
<dbReference type="EMBL" id="JAVRRD010000003">
    <property type="protein sequence ID" value="KAK5061331.1"/>
    <property type="molecule type" value="Genomic_DNA"/>
</dbReference>
<keyword evidence="5" id="KW-1185">Reference proteome</keyword>
<name>A0AAV9NLB8_9EURO</name>
<keyword evidence="2" id="KW-0521">NADP</keyword>
<dbReference type="InterPro" id="IPR002347">
    <property type="entry name" value="SDR_fam"/>
</dbReference>
<evidence type="ECO:0000256" key="1">
    <source>
        <dbReference type="ARBA" id="ARBA00006484"/>
    </source>
</evidence>
<dbReference type="PRINTS" id="PR00081">
    <property type="entry name" value="GDHRDH"/>
</dbReference>
<comment type="caution">
    <text evidence="4">The sequence shown here is derived from an EMBL/GenBank/DDBJ whole genome shotgun (WGS) entry which is preliminary data.</text>
</comment>
<dbReference type="AlphaFoldDB" id="A0AAV9NLB8"/>
<comment type="similarity">
    <text evidence="1">Belongs to the short-chain dehydrogenases/reductases (SDR) family.</text>
</comment>
<organism evidence="4 5">
    <name type="scientific">Exophiala bonariae</name>
    <dbReference type="NCBI Taxonomy" id="1690606"/>
    <lineage>
        <taxon>Eukaryota</taxon>
        <taxon>Fungi</taxon>
        <taxon>Dikarya</taxon>
        <taxon>Ascomycota</taxon>
        <taxon>Pezizomycotina</taxon>
        <taxon>Eurotiomycetes</taxon>
        <taxon>Chaetothyriomycetidae</taxon>
        <taxon>Chaetothyriales</taxon>
        <taxon>Herpotrichiellaceae</taxon>
        <taxon>Exophiala</taxon>
    </lineage>
</organism>
<dbReference type="GeneID" id="89976038"/>
<dbReference type="PANTHER" id="PTHR24321:SF12">
    <property type="entry name" value="SHORT-CHAIN DEHYDROGENASE_REDUCTASE FAMILY, PUTATIVE (AFU_ORTHOLOGUE AFUA_5G14340)-RELATED"/>
    <property type="match status" value="1"/>
</dbReference>
<dbReference type="InterPro" id="IPR036291">
    <property type="entry name" value="NAD(P)-bd_dom_sf"/>
</dbReference>
<dbReference type="GO" id="GO:0016491">
    <property type="term" value="F:oxidoreductase activity"/>
    <property type="evidence" value="ECO:0007669"/>
    <property type="project" value="UniProtKB-KW"/>
</dbReference>
<keyword evidence="3" id="KW-0560">Oxidoreductase</keyword>
<proteinExistence type="inferred from homology"/>
<gene>
    <name evidence="4" type="ORF">LTR84_007873</name>
</gene>
<dbReference type="CDD" id="cd05233">
    <property type="entry name" value="SDR_c"/>
    <property type="match status" value="2"/>
</dbReference>
<dbReference type="RefSeq" id="XP_064710428.1">
    <property type="nucleotide sequence ID" value="XM_064851425.1"/>
</dbReference>
<dbReference type="PRINTS" id="PR00080">
    <property type="entry name" value="SDRFAMILY"/>
</dbReference>
<protein>
    <submittedName>
        <fullName evidence="4">Uncharacterized protein</fullName>
    </submittedName>
</protein>
<evidence type="ECO:0000313" key="4">
    <source>
        <dbReference type="EMBL" id="KAK5061331.1"/>
    </source>
</evidence>
<dbReference type="SUPFAM" id="SSF51735">
    <property type="entry name" value="NAD(P)-binding Rossmann-fold domains"/>
    <property type="match status" value="2"/>
</dbReference>
<reference evidence="4 5" key="1">
    <citation type="submission" date="2023-08" db="EMBL/GenBank/DDBJ databases">
        <title>Black Yeasts Isolated from many extreme environments.</title>
        <authorList>
            <person name="Coleine C."/>
            <person name="Stajich J.E."/>
            <person name="Selbmann L."/>
        </authorList>
    </citation>
    <scope>NUCLEOTIDE SEQUENCE [LARGE SCALE GENOMIC DNA]</scope>
    <source>
        <strain evidence="4 5">CCFEE 5792</strain>
    </source>
</reference>
<accession>A0AAV9NLB8</accession>
<evidence type="ECO:0000256" key="3">
    <source>
        <dbReference type="ARBA" id="ARBA00023002"/>
    </source>
</evidence>
<dbReference type="FunFam" id="3.40.50.720:FF:000084">
    <property type="entry name" value="Short-chain dehydrogenase reductase"/>
    <property type="match status" value="1"/>
</dbReference>
<dbReference type="PANTHER" id="PTHR24321">
    <property type="entry name" value="DEHYDROGENASES, SHORT CHAIN"/>
    <property type="match status" value="1"/>
</dbReference>
<dbReference type="Proteomes" id="UP001358417">
    <property type="component" value="Unassembled WGS sequence"/>
</dbReference>
<dbReference type="Pfam" id="PF13561">
    <property type="entry name" value="adh_short_C2"/>
    <property type="match status" value="2"/>
</dbReference>
<sequence length="529" mass="57653">MESLTSTLDAAKLQPGSSHLRKQLRTQKTLDFEGSVVLITGAASGKCMELIWGVWDMFWLTPDLSKSKLENTKGLLQNDGLYPQMELYEGDVSDEASVRGMMEHCVEVYGRIDVACNNAGISGNSQRTTDISVQDFDLICAVNERGVILCEKYELEQMMRQDVSFGNQRGVIVNTASIAGHCIIPTASAYTASKHAVVALTRCDALRHAQDAIRINCVSPAATWTPMISESVLPKEFIELGAKMAPMHRYAQPIEIVNAILFLAGPKATAITGVNLPVDCGNTLLRSTGFAIALACANHGCEQIILADGSPGELQSFRDKVLGQYPSADVHVEAFDRSIEDDVDRVFSAIRERFLRIDFAVNVVCQTQARTCQDLKPTALDITQYDRNFAIYQRGLFLIERALLRQMLKQDVLDATGCRGSIVNVVDYGPIPTLSNCPIVAAIANAIVGMSKTDACDFAQDNIRVNCVAASEVMITKAETELPGGVPLPRKGRTDDVANAVMWLLSSGANWLTGMVVPVDGGRSLNHFW</sequence>
<evidence type="ECO:0000313" key="5">
    <source>
        <dbReference type="Proteomes" id="UP001358417"/>
    </source>
</evidence>